<protein>
    <submittedName>
        <fullName evidence="2">Nuclear transport factor 2 family protein</fullName>
    </submittedName>
</protein>
<dbReference type="EMBL" id="JBEPIJ010000006">
    <property type="protein sequence ID" value="MES0873815.1"/>
    <property type="molecule type" value="Genomic_DNA"/>
</dbReference>
<evidence type="ECO:0000313" key="2">
    <source>
        <dbReference type="EMBL" id="MES0873815.1"/>
    </source>
</evidence>
<sequence length="180" mass="20630">MAMTSERVAARAAALQAAFVEAAERNEWEWIADAFYAERCDYVCEYGGTLRVHARTRDEIRATHYGRDMKVGWEGWSFPIERYATHGNRIITHWWNRGPGRRADGSYYQTPGVSFITVGDDGLFTEQLDLFDLAHQMHLCDELEDAGLLSPTLKANWVVPMKRRLIAMLQRHLPASPTTR</sequence>
<comment type="caution">
    <text evidence="2">The sequence shown here is derived from an EMBL/GenBank/DDBJ whole genome shotgun (WGS) entry which is preliminary data.</text>
</comment>
<organism evidence="2 3">
    <name type="scientific">Sinimarinibacterium thermocellulolyticum</name>
    <dbReference type="NCBI Taxonomy" id="3170016"/>
    <lineage>
        <taxon>Bacteria</taxon>
        <taxon>Pseudomonadati</taxon>
        <taxon>Pseudomonadota</taxon>
        <taxon>Gammaproteobacteria</taxon>
        <taxon>Nevskiales</taxon>
        <taxon>Nevskiaceae</taxon>
        <taxon>Sinimarinibacterium</taxon>
    </lineage>
</organism>
<dbReference type="RefSeq" id="WP_352888659.1">
    <property type="nucleotide sequence ID" value="NZ_JBEPIJ010000006.1"/>
</dbReference>
<dbReference type="Gene3D" id="3.10.450.50">
    <property type="match status" value="1"/>
</dbReference>
<dbReference type="Pfam" id="PF12680">
    <property type="entry name" value="SnoaL_2"/>
    <property type="match status" value="1"/>
</dbReference>
<evidence type="ECO:0000313" key="3">
    <source>
        <dbReference type="Proteomes" id="UP001465331"/>
    </source>
</evidence>
<keyword evidence="3" id="KW-1185">Reference proteome</keyword>
<dbReference type="Proteomes" id="UP001465331">
    <property type="component" value="Unassembled WGS sequence"/>
</dbReference>
<evidence type="ECO:0000259" key="1">
    <source>
        <dbReference type="Pfam" id="PF12680"/>
    </source>
</evidence>
<dbReference type="InterPro" id="IPR037401">
    <property type="entry name" value="SnoaL-like"/>
</dbReference>
<dbReference type="InterPro" id="IPR032710">
    <property type="entry name" value="NTF2-like_dom_sf"/>
</dbReference>
<reference evidence="2 3" key="1">
    <citation type="submission" date="2024-06" db="EMBL/GenBank/DDBJ databases">
        <authorList>
            <person name="Li Z."/>
            <person name="Jiang Y."/>
        </authorList>
    </citation>
    <scope>NUCLEOTIDE SEQUENCE [LARGE SCALE GENOMIC DNA]</scope>
    <source>
        <strain evidence="2 3">HSW-8</strain>
    </source>
</reference>
<gene>
    <name evidence="2" type="ORF">ABSH63_07360</name>
</gene>
<name>A0ABV2A991_9GAMM</name>
<dbReference type="SUPFAM" id="SSF54427">
    <property type="entry name" value="NTF2-like"/>
    <property type="match status" value="1"/>
</dbReference>
<accession>A0ABV2A991</accession>
<feature type="domain" description="SnoaL-like" evidence="1">
    <location>
        <begin position="18"/>
        <end position="126"/>
    </location>
</feature>
<proteinExistence type="predicted"/>